<dbReference type="GO" id="GO:0010411">
    <property type="term" value="P:xyloglucan metabolic process"/>
    <property type="evidence" value="ECO:0007669"/>
    <property type="project" value="TreeGrafter"/>
</dbReference>
<dbReference type="PANTHER" id="PTHR43739:SF5">
    <property type="entry name" value="EXO-ALPHA-SIALIDASE"/>
    <property type="match status" value="1"/>
</dbReference>
<dbReference type="CDD" id="cd15482">
    <property type="entry name" value="Sialidase_non-viral"/>
    <property type="match status" value="1"/>
</dbReference>
<dbReference type="Gene3D" id="2.60.40.4070">
    <property type="match status" value="1"/>
</dbReference>
<dbReference type="RefSeq" id="WP_006970670.1">
    <property type="nucleotide sequence ID" value="NZ_ABCS01000013.1"/>
</dbReference>
<feature type="chain" id="PRO_5002697063" description="Sortilin N-terminal domain-containing protein" evidence="4">
    <location>
        <begin position="20"/>
        <end position="1122"/>
    </location>
</feature>
<evidence type="ECO:0000256" key="3">
    <source>
        <dbReference type="SAM" id="MobiDB-lite"/>
    </source>
</evidence>
<dbReference type="Proteomes" id="UP000005801">
    <property type="component" value="Unassembled WGS sequence"/>
</dbReference>
<dbReference type="InterPro" id="IPR052025">
    <property type="entry name" value="Xyloglucanase_GH74"/>
</dbReference>
<proteinExistence type="predicted"/>
<dbReference type="EMBL" id="ABCS01000013">
    <property type="protein sequence ID" value="EDM80111.1"/>
    <property type="molecule type" value="Genomic_DNA"/>
</dbReference>
<keyword evidence="2" id="KW-0175">Coiled coil</keyword>
<dbReference type="Pfam" id="PF15902">
    <property type="entry name" value="Sortilin-Vps10"/>
    <property type="match status" value="1"/>
</dbReference>
<evidence type="ECO:0000256" key="1">
    <source>
        <dbReference type="ARBA" id="ARBA00022737"/>
    </source>
</evidence>
<feature type="coiled-coil region" evidence="2">
    <location>
        <begin position="988"/>
        <end position="1035"/>
    </location>
</feature>
<name>A6G1S1_9BACT</name>
<keyword evidence="4" id="KW-0732">Signal</keyword>
<reference evidence="6 7" key="1">
    <citation type="submission" date="2007-06" db="EMBL/GenBank/DDBJ databases">
        <authorList>
            <person name="Shimkets L."/>
            <person name="Ferriera S."/>
            <person name="Johnson J."/>
            <person name="Kravitz S."/>
            <person name="Beeson K."/>
            <person name="Sutton G."/>
            <person name="Rogers Y.-H."/>
            <person name="Friedman R."/>
            <person name="Frazier M."/>
            <person name="Venter J.C."/>
        </authorList>
    </citation>
    <scope>NUCLEOTIDE SEQUENCE [LARGE SCALE GENOMIC DNA]</scope>
    <source>
        <strain evidence="6 7">SIR-1</strain>
    </source>
</reference>
<dbReference type="STRING" id="391625.PPSIR1_35712"/>
<dbReference type="eggNOG" id="COG4447">
    <property type="taxonomic scope" value="Bacteria"/>
</dbReference>
<evidence type="ECO:0000259" key="5">
    <source>
        <dbReference type="Pfam" id="PF15902"/>
    </source>
</evidence>
<dbReference type="PANTHER" id="PTHR43739">
    <property type="entry name" value="XYLOGLUCANASE (EUROFUNG)"/>
    <property type="match status" value="1"/>
</dbReference>
<organism evidence="6 7">
    <name type="scientific">Plesiocystis pacifica SIR-1</name>
    <dbReference type="NCBI Taxonomy" id="391625"/>
    <lineage>
        <taxon>Bacteria</taxon>
        <taxon>Pseudomonadati</taxon>
        <taxon>Myxococcota</taxon>
        <taxon>Polyangia</taxon>
        <taxon>Nannocystales</taxon>
        <taxon>Nannocystaceae</taxon>
        <taxon>Plesiocystis</taxon>
    </lineage>
</organism>
<sequence length="1122" mass="123535">MRRYVQLLIWSFFLLSACAATRSGRQSQAADNGPMRAETFQGLTLRNIGPAFMSGRIADVAFEPGDPNVWYVGVGSGGVWKTENAGTTWAPIFDGQGSYSVGCITVDPSNPHVVWVGTGENVGGRHVGYGDGVYRSRDGGKSWDNVGLSKSEHISKILVHPADPDTVWVAAQGPLWSSGGERGLYKTTDGGETWKPVLSAGPWTGVTDVVIDPRDPDLLYAATWQRHRTVAAYVGGGPESGIHKSVDGGETWTRLSKGLPGDPSFKAGGEDKPGSRPAAKPIDDGNMGKIGLAISPHDPDVVYAAIELNLRTGAVFRSSDRGESWTKQSDTVAGGTGPHYYQELYASPHAKDRIYLADVRMRVSDDGGETFRIMDEEFKHSDNHALVFRADDPDYLMVGTDGGLYESFDLAKSWRFVDNLPITQFYKVALDDAAPFYNVYGGTQDNNTQGGPARTDSAHGIRNADWKVVLGGDGHQPATEPGNPDILYAESQQGYLHRVDTTTGERVLIQPQPGEGEPGNRFNWDSPILVSPHDPKRLYFASQRVWRSDDRGDSWTAVSGDLTRDEERLQAPHMERQWSYNAPWDLYAMSQYNTITSLAESPVREGVLYAGTDDGLIQVSEDGGKAWRKVEVRSLPGVPERAFVNDIKADLFDADTVYVALDNHKYGDFAPYLFVSRDRGKSWKSMAGDLPERHLVWRVVQDHVREELMFAGTEFGVFFTVDGGRKWIELAGGTPTISFRDLAIQRRESDLVGATFGRGFWILDDYTPLREVSEESLAKPAALFTPRDALWYIERQNMGSRREQKASQGVGYYAADNPPFGAVLTYYLQEGLQTRTQVRRGEEKTRIEAGQDTPMVGWDELDAEKRERGPAVILTIRDANGQIVRRLYGPTTAGIHRVAWDLRMPAEQAIGLTPSYAYAKPKPPEGFMVGPGRYTVTLSKRHDGKTEALAGPIPLEVVPLRKQGALEGADPQAVAAFWKRSAELSRSVSAAAQAMKQTHDRLEKLEQALDRSRAGSELDDELDALRDTLEAQREALFGNPTKSELREEQTPSVSDRLDVAISGTRQSTYGPTPTHLENLELAEKGFQAIRGQLNKLLEEQLPAFESKLQAAGAPWVSGQPIP</sequence>
<feature type="domain" description="Sortilin N-terminal" evidence="5">
    <location>
        <begin position="133"/>
        <end position="258"/>
    </location>
</feature>
<dbReference type="InterPro" id="IPR002860">
    <property type="entry name" value="BNR_rpt"/>
</dbReference>
<evidence type="ECO:0000256" key="4">
    <source>
        <dbReference type="SAM" id="SignalP"/>
    </source>
</evidence>
<dbReference type="AlphaFoldDB" id="A6G1S1"/>
<evidence type="ECO:0000313" key="6">
    <source>
        <dbReference type="EMBL" id="EDM80111.1"/>
    </source>
</evidence>
<protein>
    <recommendedName>
        <fullName evidence="5">Sortilin N-terminal domain-containing protein</fullName>
    </recommendedName>
</protein>
<feature type="signal peptide" evidence="4">
    <location>
        <begin position="1"/>
        <end position="19"/>
    </location>
</feature>
<dbReference type="OrthoDB" id="9764804at2"/>
<evidence type="ECO:0000313" key="7">
    <source>
        <dbReference type="Proteomes" id="UP000005801"/>
    </source>
</evidence>
<dbReference type="InterPro" id="IPR036278">
    <property type="entry name" value="Sialidase_sf"/>
</dbReference>
<dbReference type="SUPFAM" id="SSF50939">
    <property type="entry name" value="Sialidases"/>
    <property type="match status" value="2"/>
</dbReference>
<keyword evidence="7" id="KW-1185">Reference proteome</keyword>
<dbReference type="Pfam" id="PF15899">
    <property type="entry name" value="BNR_6"/>
    <property type="match status" value="1"/>
</dbReference>
<keyword evidence="1" id="KW-0677">Repeat</keyword>
<gene>
    <name evidence="6" type="ORF">PPSIR1_35712</name>
</gene>
<dbReference type="Gene3D" id="2.130.10.10">
    <property type="entry name" value="YVTN repeat-like/Quinoprotein amine dehydrogenase"/>
    <property type="match status" value="4"/>
</dbReference>
<comment type="caution">
    <text evidence="6">The sequence shown here is derived from an EMBL/GenBank/DDBJ whole genome shotgun (WGS) entry which is preliminary data.</text>
</comment>
<dbReference type="PROSITE" id="PS51257">
    <property type="entry name" value="PROKAR_LIPOPROTEIN"/>
    <property type="match status" value="1"/>
</dbReference>
<dbReference type="InterPro" id="IPR015943">
    <property type="entry name" value="WD40/YVTN_repeat-like_dom_sf"/>
</dbReference>
<evidence type="ECO:0000256" key="2">
    <source>
        <dbReference type="SAM" id="Coils"/>
    </source>
</evidence>
<dbReference type="InterPro" id="IPR031778">
    <property type="entry name" value="Sortilin_N"/>
</dbReference>
<accession>A6G1S1</accession>
<feature type="region of interest" description="Disordered" evidence="3">
    <location>
        <begin position="251"/>
        <end position="284"/>
    </location>
</feature>